<gene>
    <name evidence="2" type="ORF">C492_00859</name>
</gene>
<name>L9XXD0_9EURY</name>
<sequence>MYSGAGILAMIDGVAAAFVLAGVALLLSGTALSVYGIVAVGLAAGAGAGSLVGPALGLEAVGPGVAAAVGAVVGGLGSYLLVSVAVSLLGFAVGAPLALAALSSSSAAAGWLPEWGGAVAVGLVAAVLALVLTRWVIAAITAVVGAALASRALTPEGLLAARESLTLEPLLFDVGSPTFLALVAIGFLSQFGFLSLGTLPRLLFPRRREDSRATR</sequence>
<feature type="transmembrane region" description="Helical" evidence="1">
    <location>
        <begin position="6"/>
        <end position="27"/>
    </location>
</feature>
<comment type="caution">
    <text evidence="2">The sequence shown here is derived from an EMBL/GenBank/DDBJ whole genome shotgun (WGS) entry which is preliminary data.</text>
</comment>
<proteinExistence type="predicted"/>
<organism evidence="2 3">
    <name type="scientific">Natronococcus jeotgali DSM 18795</name>
    <dbReference type="NCBI Taxonomy" id="1227498"/>
    <lineage>
        <taxon>Archaea</taxon>
        <taxon>Methanobacteriati</taxon>
        <taxon>Methanobacteriota</taxon>
        <taxon>Stenosarchaea group</taxon>
        <taxon>Halobacteria</taxon>
        <taxon>Halobacteriales</taxon>
        <taxon>Natrialbaceae</taxon>
        <taxon>Natronococcus</taxon>
    </lineage>
</organism>
<accession>L9XXD0</accession>
<reference evidence="2 3" key="1">
    <citation type="journal article" date="2014" name="PLoS Genet.">
        <title>Phylogenetically driven sequencing of extremely halophilic archaea reveals strategies for static and dynamic osmo-response.</title>
        <authorList>
            <person name="Becker E.A."/>
            <person name="Seitzer P.M."/>
            <person name="Tritt A."/>
            <person name="Larsen D."/>
            <person name="Krusor M."/>
            <person name="Yao A.I."/>
            <person name="Wu D."/>
            <person name="Madern D."/>
            <person name="Eisen J.A."/>
            <person name="Darling A.E."/>
            <person name="Facciotti M.T."/>
        </authorList>
    </citation>
    <scope>NUCLEOTIDE SEQUENCE [LARGE SCALE GENOMIC DNA]</scope>
    <source>
        <strain evidence="2 3">DSM 18795</strain>
    </source>
</reference>
<feature type="transmembrane region" description="Helical" evidence="1">
    <location>
        <begin position="115"/>
        <end position="148"/>
    </location>
</feature>
<dbReference type="EMBL" id="AOIA01000017">
    <property type="protein sequence ID" value="ELY66430.1"/>
    <property type="molecule type" value="Genomic_DNA"/>
</dbReference>
<keyword evidence="1" id="KW-0812">Transmembrane</keyword>
<dbReference type="STRING" id="1227498.C492_00859"/>
<dbReference type="Proteomes" id="UP000011531">
    <property type="component" value="Unassembled WGS sequence"/>
</dbReference>
<evidence type="ECO:0000256" key="1">
    <source>
        <dbReference type="SAM" id="Phobius"/>
    </source>
</evidence>
<protein>
    <submittedName>
        <fullName evidence="2">Phosphate ABC transporter permease</fullName>
    </submittedName>
</protein>
<feature type="transmembrane region" description="Helical" evidence="1">
    <location>
        <begin position="179"/>
        <end position="199"/>
    </location>
</feature>
<keyword evidence="3" id="KW-1185">Reference proteome</keyword>
<evidence type="ECO:0000313" key="2">
    <source>
        <dbReference type="EMBL" id="ELY66430.1"/>
    </source>
</evidence>
<evidence type="ECO:0000313" key="3">
    <source>
        <dbReference type="Proteomes" id="UP000011531"/>
    </source>
</evidence>
<dbReference type="AlphaFoldDB" id="L9XXD0"/>
<feature type="transmembrane region" description="Helical" evidence="1">
    <location>
        <begin position="34"/>
        <end position="56"/>
    </location>
</feature>
<keyword evidence="1" id="KW-0472">Membrane</keyword>
<feature type="transmembrane region" description="Helical" evidence="1">
    <location>
        <begin position="76"/>
        <end position="103"/>
    </location>
</feature>
<keyword evidence="1" id="KW-1133">Transmembrane helix</keyword>